<feature type="region of interest" description="Disordered" evidence="2">
    <location>
        <begin position="84"/>
        <end position="106"/>
    </location>
</feature>
<evidence type="ECO:0000313" key="4">
    <source>
        <dbReference type="Proteomes" id="UP001461498"/>
    </source>
</evidence>
<dbReference type="EMBL" id="JAPXFL010000005">
    <property type="protein sequence ID" value="KAK9506908.1"/>
    <property type="molecule type" value="Genomic_DNA"/>
</dbReference>
<dbReference type="AlphaFoldDB" id="A0AAW1D7E1"/>
<gene>
    <name evidence="3" type="ORF">O3M35_008757</name>
</gene>
<feature type="compositionally biased region" description="Low complexity" evidence="2">
    <location>
        <begin position="470"/>
        <end position="484"/>
    </location>
</feature>
<dbReference type="Proteomes" id="UP001461498">
    <property type="component" value="Unassembled WGS sequence"/>
</dbReference>
<feature type="compositionally biased region" description="Basic and acidic residues" evidence="2">
    <location>
        <begin position="84"/>
        <end position="97"/>
    </location>
</feature>
<name>A0AAW1D7E1_9HEMI</name>
<feature type="coiled-coil region" evidence="1">
    <location>
        <begin position="174"/>
        <end position="208"/>
    </location>
</feature>
<protein>
    <submittedName>
        <fullName evidence="3">Uncharacterized protein</fullName>
    </submittedName>
</protein>
<keyword evidence="4" id="KW-1185">Reference proteome</keyword>
<organism evidence="3 4">
    <name type="scientific">Rhynocoris fuscipes</name>
    <dbReference type="NCBI Taxonomy" id="488301"/>
    <lineage>
        <taxon>Eukaryota</taxon>
        <taxon>Metazoa</taxon>
        <taxon>Ecdysozoa</taxon>
        <taxon>Arthropoda</taxon>
        <taxon>Hexapoda</taxon>
        <taxon>Insecta</taxon>
        <taxon>Pterygota</taxon>
        <taxon>Neoptera</taxon>
        <taxon>Paraneoptera</taxon>
        <taxon>Hemiptera</taxon>
        <taxon>Heteroptera</taxon>
        <taxon>Panheteroptera</taxon>
        <taxon>Cimicomorpha</taxon>
        <taxon>Reduviidae</taxon>
        <taxon>Harpactorinae</taxon>
        <taxon>Harpactorini</taxon>
        <taxon>Rhynocoris</taxon>
    </lineage>
</organism>
<comment type="caution">
    <text evidence="3">The sequence shown here is derived from an EMBL/GenBank/DDBJ whole genome shotgun (WGS) entry which is preliminary data.</text>
</comment>
<evidence type="ECO:0000256" key="2">
    <source>
        <dbReference type="SAM" id="MobiDB-lite"/>
    </source>
</evidence>
<feature type="region of interest" description="Disordered" evidence="2">
    <location>
        <begin position="458"/>
        <end position="484"/>
    </location>
</feature>
<sequence>MSVNEVIENINETSETESEEWDIIQHKDVQISGSSSDAESVEIINEEEAALLESSRFAPTRTIDSFDTTISSSNTDPSIQYVKKEEISSEESNEKVSTETISNESNREPIKALRSLRNSPRQRTYSTISEPREPILICLTLIVAGIAMLIMPEDSSQITLATTTHNVDVQDIDIANVIKELQMYRESNEHLKQQVKQLSEVVNGLKNSHFQASAEENKLKDAESNQPFFNSHPPDENQSFYNMSNDLINLLELINSIKYLPMFSNINNNGKFNHSYRKLNESLDDQLELFLKIPLHLNELTKVLEQHKTVQPFIQKWGKKLNKFSKSVEHDINKLKLKFFKHLLKSTNEMMISFYRKLCKFQIDNVITFHDCKRFQFDQTLKKNKKVNHGDKINGSVPIEDKLKKKQNKTVYNSGIKYLMKIKKNLKNKIIEENGDEKKKLKVENVTDNLNKKWPEQKFQKSHETKQKSKNNSQNFKINSESNYRSNKMLNIKSNNIKNNDFKKINSENIKIGKNVDFTLCKKDSILKCNGTNKANNWFINIGNHRSKLRSHQSKGDWLFERAKARREKNSYGGYHRQFHRKHSYSPPPVYRKPFYSRLWSESYGGLIPPIQFFRSFF</sequence>
<evidence type="ECO:0000256" key="1">
    <source>
        <dbReference type="SAM" id="Coils"/>
    </source>
</evidence>
<reference evidence="3 4" key="1">
    <citation type="submission" date="2022-12" db="EMBL/GenBank/DDBJ databases">
        <title>Chromosome-level genome assembly of true bugs.</title>
        <authorList>
            <person name="Ma L."/>
            <person name="Li H."/>
        </authorList>
    </citation>
    <scope>NUCLEOTIDE SEQUENCE [LARGE SCALE GENOMIC DNA]</scope>
    <source>
        <strain evidence="3">Lab_2022b</strain>
    </source>
</reference>
<accession>A0AAW1D7E1</accession>
<keyword evidence="1" id="KW-0175">Coiled coil</keyword>
<feature type="compositionally biased region" description="Basic and acidic residues" evidence="2">
    <location>
        <begin position="458"/>
        <end position="467"/>
    </location>
</feature>
<proteinExistence type="predicted"/>
<evidence type="ECO:0000313" key="3">
    <source>
        <dbReference type="EMBL" id="KAK9506908.1"/>
    </source>
</evidence>